<proteinExistence type="predicted"/>
<keyword evidence="2" id="KW-1185">Reference proteome</keyword>
<dbReference type="EMBL" id="ASGP02000001">
    <property type="protein sequence ID" value="KAH9529061.1"/>
    <property type="molecule type" value="Genomic_DNA"/>
</dbReference>
<reference evidence="1" key="2">
    <citation type="journal article" date="2022" name="Res Sq">
        <title>Comparative Genomics Reveals Insights into the Divergent Evolution of Astigmatic Mites and Household Pest Adaptations.</title>
        <authorList>
            <person name="Xiong Q."/>
            <person name="Wan A.T.-Y."/>
            <person name="Liu X.-Y."/>
            <person name="Fung C.S.-H."/>
            <person name="Xiao X."/>
            <person name="Malainual N."/>
            <person name="Hou J."/>
            <person name="Wang L."/>
            <person name="Wang M."/>
            <person name="Yang K."/>
            <person name="Cui Y."/>
            <person name="Leung E."/>
            <person name="Nong W."/>
            <person name="Shin S.-K."/>
            <person name="Au S."/>
            <person name="Jeong K.Y."/>
            <person name="Chew F.T."/>
            <person name="Hui J."/>
            <person name="Leung T.F."/>
            <person name="Tungtrongchitr A."/>
            <person name="Zhong N."/>
            <person name="Liu Z."/>
            <person name="Tsui S."/>
        </authorList>
    </citation>
    <scope>NUCLEOTIDE SEQUENCE</scope>
    <source>
        <strain evidence="1">Derf</strain>
        <tissue evidence="1">Whole organism</tissue>
    </source>
</reference>
<comment type="caution">
    <text evidence="1">The sequence shown here is derived from an EMBL/GenBank/DDBJ whole genome shotgun (WGS) entry which is preliminary data.</text>
</comment>
<reference evidence="1" key="1">
    <citation type="submission" date="2013-05" db="EMBL/GenBank/DDBJ databases">
        <authorList>
            <person name="Yim A.K.Y."/>
            <person name="Chan T.F."/>
            <person name="Ji K.M."/>
            <person name="Liu X.Y."/>
            <person name="Zhou J.W."/>
            <person name="Li R.Q."/>
            <person name="Yang K.Y."/>
            <person name="Li J."/>
            <person name="Li M."/>
            <person name="Law P.T.W."/>
            <person name="Wu Y.L."/>
            <person name="Cai Z.L."/>
            <person name="Qin H."/>
            <person name="Bao Y."/>
            <person name="Leung R.K.K."/>
            <person name="Ng P.K.S."/>
            <person name="Zou J."/>
            <person name="Zhong X.J."/>
            <person name="Ran P.X."/>
            <person name="Zhong N.S."/>
            <person name="Liu Z.G."/>
            <person name="Tsui S.K.W."/>
        </authorList>
    </citation>
    <scope>NUCLEOTIDE SEQUENCE</scope>
    <source>
        <strain evidence="1">Derf</strain>
        <tissue evidence="1">Whole organism</tissue>
    </source>
</reference>
<name>A0A922LA44_DERFA</name>
<accession>A0A922LA44</accession>
<evidence type="ECO:0000313" key="1">
    <source>
        <dbReference type="EMBL" id="KAH9529061.1"/>
    </source>
</evidence>
<evidence type="ECO:0000313" key="2">
    <source>
        <dbReference type="Proteomes" id="UP000790347"/>
    </source>
</evidence>
<sequence length="70" mass="8513">MDIKYIVKMTGNQANQCEKCFSFFVVVDNDDQIITSGLYDFSFDKPRNKKKKKYISFWVKFPYRKNRNRE</sequence>
<dbReference type="AlphaFoldDB" id="A0A922LA44"/>
<protein>
    <submittedName>
        <fullName evidence="1">Uncharacterized protein</fullName>
    </submittedName>
</protein>
<gene>
    <name evidence="1" type="ORF">DERF_002970</name>
</gene>
<dbReference type="Proteomes" id="UP000790347">
    <property type="component" value="Unassembled WGS sequence"/>
</dbReference>
<organism evidence="1 2">
    <name type="scientific">Dermatophagoides farinae</name>
    <name type="common">American house dust mite</name>
    <dbReference type="NCBI Taxonomy" id="6954"/>
    <lineage>
        <taxon>Eukaryota</taxon>
        <taxon>Metazoa</taxon>
        <taxon>Ecdysozoa</taxon>
        <taxon>Arthropoda</taxon>
        <taxon>Chelicerata</taxon>
        <taxon>Arachnida</taxon>
        <taxon>Acari</taxon>
        <taxon>Acariformes</taxon>
        <taxon>Sarcoptiformes</taxon>
        <taxon>Astigmata</taxon>
        <taxon>Psoroptidia</taxon>
        <taxon>Analgoidea</taxon>
        <taxon>Pyroglyphidae</taxon>
        <taxon>Dermatophagoidinae</taxon>
        <taxon>Dermatophagoides</taxon>
    </lineage>
</organism>